<proteinExistence type="predicted"/>
<dbReference type="HOGENOM" id="CLU_003827_7_0_0"/>
<dbReference type="RefSeq" id="WP_012642638.1">
    <property type="nucleotide sequence ID" value="NC_011961.1"/>
</dbReference>
<dbReference type="InterPro" id="IPR036010">
    <property type="entry name" value="2Fe-2S_ferredoxin-like_sf"/>
</dbReference>
<dbReference type="EMBL" id="CP001276">
    <property type="protein sequence ID" value="ACM06651.1"/>
    <property type="molecule type" value="Genomic_DNA"/>
</dbReference>
<dbReference type="InterPro" id="IPR006058">
    <property type="entry name" value="2Fe2S_fd_BS"/>
</dbReference>
<dbReference type="PROSITE" id="PS51384">
    <property type="entry name" value="FAD_FR"/>
    <property type="match status" value="1"/>
</dbReference>
<dbReference type="CDD" id="cd00207">
    <property type="entry name" value="fer2"/>
    <property type="match status" value="1"/>
</dbReference>
<dbReference type="SUPFAM" id="SSF63380">
    <property type="entry name" value="Riboflavin synthase domain-like"/>
    <property type="match status" value="1"/>
</dbReference>
<dbReference type="PANTHER" id="PTHR47354:SF5">
    <property type="entry name" value="PROTEIN RFBI"/>
    <property type="match status" value="1"/>
</dbReference>
<dbReference type="PANTHER" id="PTHR47354">
    <property type="entry name" value="NADH OXIDOREDUCTASE HCR"/>
    <property type="match status" value="1"/>
</dbReference>
<organism evidence="3 4">
    <name type="scientific">Thermomicrobium roseum (strain ATCC 27502 / DSM 5159 / P-2)</name>
    <dbReference type="NCBI Taxonomy" id="309801"/>
    <lineage>
        <taxon>Bacteria</taxon>
        <taxon>Pseudomonadati</taxon>
        <taxon>Thermomicrobiota</taxon>
        <taxon>Thermomicrobia</taxon>
        <taxon>Thermomicrobiales</taxon>
        <taxon>Thermomicrobiaceae</taxon>
        <taxon>Thermomicrobium</taxon>
    </lineage>
</organism>
<dbReference type="PRINTS" id="PR00410">
    <property type="entry name" value="PHEHYDRXLASE"/>
</dbReference>
<dbReference type="InterPro" id="IPR050415">
    <property type="entry name" value="MRET"/>
</dbReference>
<dbReference type="Gene3D" id="3.40.50.80">
    <property type="entry name" value="Nucleotide-binding domain of ferredoxin-NADP reductase (FNR) module"/>
    <property type="match status" value="1"/>
</dbReference>
<dbReference type="Proteomes" id="UP000000447">
    <property type="component" value="Plasmid unnamed"/>
</dbReference>
<dbReference type="Gene3D" id="2.40.30.10">
    <property type="entry name" value="Translation factors"/>
    <property type="match status" value="1"/>
</dbReference>
<dbReference type="GO" id="GO:0051537">
    <property type="term" value="F:2 iron, 2 sulfur cluster binding"/>
    <property type="evidence" value="ECO:0007669"/>
    <property type="project" value="InterPro"/>
</dbReference>
<keyword evidence="4" id="KW-1185">Reference proteome</keyword>
<dbReference type="OrthoDB" id="9796486at2"/>
<keyword evidence="3" id="KW-0560">Oxidoreductase</keyword>
<geneLocation type="plasmid" evidence="4">
    <name>Tros</name>
</geneLocation>
<dbReference type="Pfam" id="PF00111">
    <property type="entry name" value="Fer2"/>
    <property type="match status" value="1"/>
</dbReference>
<dbReference type="AlphaFoldDB" id="B9L560"/>
<dbReference type="InterPro" id="IPR039261">
    <property type="entry name" value="FNR_nucleotide-bd"/>
</dbReference>
<sequence length="335" mass="36756">MTVRRFLSTASRSTLVVGPYRIPVADGETLLDALRRSGLWVPYECGWGSCGTCKAQLLSGEIRYRSRPSCLRPHDHRLHRIALCVAEAVSDEIAVKPLRVSHEPQPHLATLDAVATLTDRYWLADDLFELTLSLDRPVDYRPGQYAILELGGARRCYSMLDPAPTEGARCLRFLLRVLPGGALTPQLAELPMGSELPVQVPYGGAYLRPARSYLFVAGGTGIAPILAIVRALSPTERKQARLLYGAATPRHLAYLDELRMLLGHQNVIVSVDRPTGSWRERVGPITLALPGILSETDREHVRCYLAGPPGMLAAAEEQIRAAGIEANRIHVDAFA</sequence>
<dbReference type="KEGG" id="tro:trd_A0924"/>
<evidence type="ECO:0000259" key="2">
    <source>
        <dbReference type="PROSITE" id="PS51384"/>
    </source>
</evidence>
<dbReference type="eggNOG" id="COG1018">
    <property type="taxonomic scope" value="Bacteria"/>
</dbReference>
<dbReference type="GO" id="GO:0004497">
    <property type="term" value="F:monooxygenase activity"/>
    <property type="evidence" value="ECO:0007669"/>
    <property type="project" value="UniProtKB-KW"/>
</dbReference>
<keyword evidence="3" id="KW-0614">Plasmid</keyword>
<dbReference type="SUPFAM" id="SSF54292">
    <property type="entry name" value="2Fe-2S ferredoxin-like"/>
    <property type="match status" value="1"/>
</dbReference>
<feature type="domain" description="FAD-binding FR-type" evidence="2">
    <location>
        <begin position="104"/>
        <end position="208"/>
    </location>
</feature>
<dbReference type="InterPro" id="IPR017938">
    <property type="entry name" value="Riboflavin_synthase-like_b-brl"/>
</dbReference>
<dbReference type="Pfam" id="PF00175">
    <property type="entry name" value="NAD_binding_1"/>
    <property type="match status" value="1"/>
</dbReference>
<dbReference type="Gene3D" id="3.10.20.30">
    <property type="match status" value="1"/>
</dbReference>
<protein>
    <submittedName>
        <fullName evidence="3">Xylene monooxygenase electron transfer subunit</fullName>
    </submittedName>
</protein>
<keyword evidence="3" id="KW-0503">Monooxygenase</keyword>
<reference evidence="3 4" key="1">
    <citation type="journal article" date="2009" name="PLoS ONE">
        <title>Complete genome sequence of the aerobic CO-oxidizing thermophile Thermomicrobium roseum.</title>
        <authorList>
            <person name="Wu D."/>
            <person name="Raymond J."/>
            <person name="Wu M."/>
            <person name="Chatterji S."/>
            <person name="Ren Q."/>
            <person name="Graham J.E."/>
            <person name="Bryant D.A."/>
            <person name="Robb F."/>
            <person name="Colman A."/>
            <person name="Tallon L.J."/>
            <person name="Badger J.H."/>
            <person name="Madupu R."/>
            <person name="Ward N.L."/>
            <person name="Eisen J.A."/>
        </authorList>
    </citation>
    <scope>NUCLEOTIDE SEQUENCE [LARGE SCALE GENOMIC DNA]</scope>
    <source>
        <strain evidence="4">ATCC 27502 / DSM 5159 / P-2</strain>
        <plasmid evidence="3">unnamed</plasmid>
    </source>
</reference>
<evidence type="ECO:0000313" key="3">
    <source>
        <dbReference type="EMBL" id="ACM06651.1"/>
    </source>
</evidence>
<name>B9L560_THERP</name>
<dbReference type="InterPro" id="IPR001041">
    <property type="entry name" value="2Fe-2S_ferredoxin-type"/>
</dbReference>
<feature type="domain" description="2Fe-2S ferredoxin-type" evidence="1">
    <location>
        <begin position="11"/>
        <end position="101"/>
    </location>
</feature>
<dbReference type="SUPFAM" id="SSF52343">
    <property type="entry name" value="Ferredoxin reductase-like, C-terminal NADP-linked domain"/>
    <property type="match status" value="1"/>
</dbReference>
<dbReference type="InterPro" id="IPR001433">
    <property type="entry name" value="OxRdtase_FAD/NAD-bd"/>
</dbReference>
<dbReference type="PROSITE" id="PS00197">
    <property type="entry name" value="2FE2S_FER_1"/>
    <property type="match status" value="1"/>
</dbReference>
<dbReference type="PROSITE" id="PS51085">
    <property type="entry name" value="2FE2S_FER_2"/>
    <property type="match status" value="1"/>
</dbReference>
<dbReference type="eggNOG" id="COG0543">
    <property type="taxonomic scope" value="Bacteria"/>
</dbReference>
<gene>
    <name evidence="3" type="ordered locus">trd_A0924</name>
</gene>
<evidence type="ECO:0000259" key="1">
    <source>
        <dbReference type="PROSITE" id="PS51085"/>
    </source>
</evidence>
<evidence type="ECO:0000313" key="4">
    <source>
        <dbReference type="Proteomes" id="UP000000447"/>
    </source>
</evidence>
<dbReference type="InterPro" id="IPR012675">
    <property type="entry name" value="Beta-grasp_dom_sf"/>
</dbReference>
<dbReference type="InterPro" id="IPR017927">
    <property type="entry name" value="FAD-bd_FR_type"/>
</dbReference>
<accession>B9L560</accession>